<evidence type="ECO:0000313" key="9">
    <source>
        <dbReference type="Proteomes" id="UP000479000"/>
    </source>
</evidence>
<protein>
    <recommendedName>
        <fullName evidence="4">Cilia- and flagella-associated protein 300</fullName>
    </recommendedName>
</protein>
<organism evidence="8 9">
    <name type="scientific">Nesidiocoris tenuis</name>
    <dbReference type="NCBI Taxonomy" id="355587"/>
    <lineage>
        <taxon>Eukaryota</taxon>
        <taxon>Metazoa</taxon>
        <taxon>Ecdysozoa</taxon>
        <taxon>Arthropoda</taxon>
        <taxon>Hexapoda</taxon>
        <taxon>Insecta</taxon>
        <taxon>Pterygota</taxon>
        <taxon>Neoptera</taxon>
        <taxon>Paraneoptera</taxon>
        <taxon>Hemiptera</taxon>
        <taxon>Heteroptera</taxon>
        <taxon>Panheteroptera</taxon>
        <taxon>Cimicomorpha</taxon>
        <taxon>Miridae</taxon>
        <taxon>Dicyphina</taxon>
        <taxon>Nesidiocoris</taxon>
    </lineage>
</organism>
<name>A0A6H5GE37_9HEMI</name>
<evidence type="ECO:0000256" key="6">
    <source>
        <dbReference type="ARBA" id="ARBA00023212"/>
    </source>
</evidence>
<comment type="subcellular location">
    <subcellularLocation>
        <location evidence="2">Cytoplasm</location>
        <location evidence="2">Cytoskeleton</location>
        <location evidence="2">Cilium axoneme</location>
    </subcellularLocation>
</comment>
<evidence type="ECO:0000256" key="5">
    <source>
        <dbReference type="ARBA" id="ARBA00022490"/>
    </source>
</evidence>
<sequence length="279" mass="31859">MFSTLIQYECGVDVKRNGAWIPNFMKKKGKGLCSGVKNAEMGFFKKIAESLHAESLDCPLPSEFKYYDRNDFAEAFLRDPSVLRSLEVFSESSQSWVPVGVPAEKVQISHVPCTVVSMNFFDKIKNEENGLVRGGYLTECLDEYVDGMLLQENLRQMLVLDEHKSADLYTPAEKQQFIFRLFKHVCLGGAYYQRSDKLEPYLDLTKCLYKELINVDKLPGKNELRVRSFVLQVVAYSANGDPLIPSDPDHVQDFLYLIIDPVKRQVAALYHKFGPYALE</sequence>
<evidence type="ECO:0000256" key="7">
    <source>
        <dbReference type="ARBA" id="ARBA00023273"/>
    </source>
</evidence>
<dbReference type="EMBL" id="CADCXU010010461">
    <property type="protein sequence ID" value="CAB0001278.1"/>
    <property type="molecule type" value="Genomic_DNA"/>
</dbReference>
<accession>A0A6H5GE37</accession>
<keyword evidence="6" id="KW-0206">Cytoskeleton</keyword>
<dbReference type="PANTHER" id="PTHR31078:SF1">
    <property type="entry name" value="CILIA- AND FLAGELLA-ASSOCIATED PROTEIN 300"/>
    <property type="match status" value="1"/>
</dbReference>
<gene>
    <name evidence="8" type="ORF">NTEN_LOCUS7065</name>
</gene>
<keyword evidence="5" id="KW-0963">Cytoplasm</keyword>
<keyword evidence="9" id="KW-1185">Reference proteome</keyword>
<evidence type="ECO:0000256" key="3">
    <source>
        <dbReference type="ARBA" id="ARBA00009205"/>
    </source>
</evidence>
<evidence type="ECO:0000256" key="4">
    <source>
        <dbReference type="ARBA" id="ARBA00022174"/>
    </source>
</evidence>
<evidence type="ECO:0000256" key="2">
    <source>
        <dbReference type="ARBA" id="ARBA00004430"/>
    </source>
</evidence>
<dbReference type="PANTHER" id="PTHR31078">
    <property type="entry name" value="CILIA- AND FLAGELLA-ASSOCIATED PROTEIN 300"/>
    <property type="match status" value="1"/>
</dbReference>
<comment type="function">
    <text evidence="1">Cilium- and flagellum-specific protein that plays a role in axonemal structure organization and motility. May play a role in outer and inner dynein arm assembly.</text>
</comment>
<dbReference type="AlphaFoldDB" id="A0A6H5GE37"/>
<dbReference type="OrthoDB" id="10259249at2759"/>
<evidence type="ECO:0000313" key="8">
    <source>
        <dbReference type="EMBL" id="CAB0001278.1"/>
    </source>
</evidence>
<dbReference type="Proteomes" id="UP000479000">
    <property type="component" value="Unassembled WGS sequence"/>
</dbReference>
<dbReference type="InterPro" id="IPR029416">
    <property type="entry name" value="CFAP300"/>
</dbReference>
<dbReference type="GO" id="GO:0005930">
    <property type="term" value="C:axoneme"/>
    <property type="evidence" value="ECO:0007669"/>
    <property type="project" value="UniProtKB-SubCell"/>
</dbReference>
<dbReference type="Pfam" id="PF14926">
    <property type="entry name" value="CFAP300"/>
    <property type="match status" value="1"/>
</dbReference>
<reference evidence="8 9" key="1">
    <citation type="submission" date="2020-02" db="EMBL/GenBank/DDBJ databases">
        <authorList>
            <person name="Ferguson B K."/>
        </authorList>
    </citation>
    <scope>NUCLEOTIDE SEQUENCE [LARGE SCALE GENOMIC DNA]</scope>
</reference>
<comment type="similarity">
    <text evidence="3">Belongs to the CFAP300 family.</text>
</comment>
<evidence type="ECO:0000256" key="1">
    <source>
        <dbReference type="ARBA" id="ARBA00002404"/>
    </source>
</evidence>
<proteinExistence type="inferred from homology"/>
<keyword evidence="7" id="KW-0966">Cell projection</keyword>